<dbReference type="InterPro" id="IPR050426">
    <property type="entry name" value="Glycosyltransferase_28"/>
</dbReference>
<name>A0A7W9LGQ4_9ACTN</name>
<proteinExistence type="inferred from homology"/>
<dbReference type="Proteomes" id="UP000579153">
    <property type="component" value="Unassembled WGS sequence"/>
</dbReference>
<dbReference type="EMBL" id="JACHMB010000001">
    <property type="protein sequence ID" value="MBB5783206.1"/>
    <property type="molecule type" value="Genomic_DNA"/>
</dbReference>
<dbReference type="Gene3D" id="3.40.50.2000">
    <property type="entry name" value="Glycogen Phosphorylase B"/>
    <property type="match status" value="2"/>
</dbReference>
<dbReference type="InterPro" id="IPR010610">
    <property type="entry name" value="EryCIII-like_C"/>
</dbReference>
<dbReference type="InterPro" id="IPR048284">
    <property type="entry name" value="EryCIII-like_N"/>
</dbReference>
<sequence length="388" mass="40216">MRVMVVVLPALGHLFPVVPLAWALRAAGHEVLVVTSDGAVDAAVRAGLPVVDAAPGVDIAATVFGQGQGTQEERARTLRERGRKIAEAGATTPDLVFERFARVSALMADETLRVARDWGPELVVYSRLQGAGLLVAAALGVPAVEHGFNFVAEPGFARRYLPHLAELFSRNGVPPREPRVQPVHVAPPELMIGGGEGWSARYVPYNAGGEVPGWLWEPAARPRVLVTLGTVVPKMAGLGGLAPLLAAAAETDAEFVLALGGQAEPGALGPLPANVRQVPWVPLHSVLTRCAAVVHHGGSGTTLTALAAGVPQLVLPHGADQYLNAGVVVSAGLGLSREPGEADQKVLAELLEDGPVRAAARAAARRVRELPAPAALVPRLEALAAAEG</sequence>
<accession>A0A7W9LGQ4</accession>
<evidence type="ECO:0000313" key="6">
    <source>
        <dbReference type="EMBL" id="MBB5783206.1"/>
    </source>
</evidence>
<dbReference type="SUPFAM" id="SSF53756">
    <property type="entry name" value="UDP-Glycosyltransferase/glycogen phosphorylase"/>
    <property type="match status" value="1"/>
</dbReference>
<gene>
    <name evidence="6" type="ORF">HD596_009962</name>
</gene>
<keyword evidence="3 6" id="KW-0808">Transferase</keyword>
<dbReference type="GO" id="GO:0008194">
    <property type="term" value="F:UDP-glycosyltransferase activity"/>
    <property type="evidence" value="ECO:0007669"/>
    <property type="project" value="InterPro"/>
</dbReference>
<dbReference type="PANTHER" id="PTHR48050">
    <property type="entry name" value="STEROL 3-BETA-GLUCOSYLTRANSFERASE"/>
    <property type="match status" value="1"/>
</dbReference>
<dbReference type="GO" id="GO:0017000">
    <property type="term" value="P:antibiotic biosynthetic process"/>
    <property type="evidence" value="ECO:0007669"/>
    <property type="project" value="UniProtKB-ARBA"/>
</dbReference>
<feature type="domain" description="Erythromycin biosynthesis protein CIII-like C-terminal" evidence="4">
    <location>
        <begin position="244"/>
        <end position="383"/>
    </location>
</feature>
<dbReference type="AlphaFoldDB" id="A0A7W9LGQ4"/>
<evidence type="ECO:0000256" key="2">
    <source>
        <dbReference type="ARBA" id="ARBA00022676"/>
    </source>
</evidence>
<keyword evidence="2" id="KW-0328">Glycosyltransferase</keyword>
<dbReference type="RefSeq" id="WP_185076183.1">
    <property type="nucleotide sequence ID" value="NZ_JACHMB010000001.1"/>
</dbReference>
<evidence type="ECO:0000256" key="3">
    <source>
        <dbReference type="ARBA" id="ARBA00022679"/>
    </source>
</evidence>
<evidence type="ECO:0000259" key="4">
    <source>
        <dbReference type="Pfam" id="PF06722"/>
    </source>
</evidence>
<dbReference type="GO" id="GO:0016758">
    <property type="term" value="F:hexosyltransferase activity"/>
    <property type="evidence" value="ECO:0007669"/>
    <property type="project" value="UniProtKB-ARBA"/>
</dbReference>
<feature type="domain" description="Erythromycin biosynthesis protein CIII-like N-terminal" evidence="5">
    <location>
        <begin position="22"/>
        <end position="229"/>
    </location>
</feature>
<evidence type="ECO:0000313" key="7">
    <source>
        <dbReference type="Proteomes" id="UP000579153"/>
    </source>
</evidence>
<reference evidence="6 7" key="1">
    <citation type="submission" date="2020-08" db="EMBL/GenBank/DDBJ databases">
        <title>Sequencing the genomes of 1000 actinobacteria strains.</title>
        <authorList>
            <person name="Klenk H.-P."/>
        </authorList>
    </citation>
    <scope>NUCLEOTIDE SEQUENCE [LARGE SCALE GENOMIC DNA]</scope>
    <source>
        <strain evidence="6 7">DSM 45507</strain>
    </source>
</reference>
<dbReference type="CDD" id="cd03784">
    <property type="entry name" value="GT1_Gtf-like"/>
    <property type="match status" value="1"/>
</dbReference>
<dbReference type="FunFam" id="3.40.50.2000:FF:000072">
    <property type="entry name" value="Glycosyl transferase"/>
    <property type="match status" value="1"/>
</dbReference>
<comment type="caution">
    <text evidence="6">The sequence shown here is derived from an EMBL/GenBank/DDBJ whole genome shotgun (WGS) entry which is preliminary data.</text>
</comment>
<keyword evidence="7" id="KW-1185">Reference proteome</keyword>
<evidence type="ECO:0000256" key="1">
    <source>
        <dbReference type="ARBA" id="ARBA00006962"/>
    </source>
</evidence>
<protein>
    <submittedName>
        <fullName evidence="6">UDP:flavonoid glycosyltransferase YjiC (YdhE family)</fullName>
    </submittedName>
</protein>
<comment type="similarity">
    <text evidence="1">Belongs to the glycosyltransferase 28 family.</text>
</comment>
<dbReference type="InterPro" id="IPR002213">
    <property type="entry name" value="UDP_glucos_trans"/>
</dbReference>
<dbReference type="PANTHER" id="PTHR48050:SF13">
    <property type="entry name" value="STEROL 3-BETA-GLUCOSYLTRANSFERASE UGT80A2"/>
    <property type="match status" value="1"/>
</dbReference>
<organism evidence="6 7">
    <name type="scientific">Nonomuraea jabiensis</name>
    <dbReference type="NCBI Taxonomy" id="882448"/>
    <lineage>
        <taxon>Bacteria</taxon>
        <taxon>Bacillati</taxon>
        <taxon>Actinomycetota</taxon>
        <taxon>Actinomycetes</taxon>
        <taxon>Streptosporangiales</taxon>
        <taxon>Streptosporangiaceae</taxon>
        <taxon>Nonomuraea</taxon>
    </lineage>
</organism>
<dbReference type="Pfam" id="PF06722">
    <property type="entry name" value="EryCIII-like_C"/>
    <property type="match status" value="1"/>
</dbReference>
<dbReference type="Pfam" id="PF21036">
    <property type="entry name" value="EryCIII-like_N"/>
    <property type="match status" value="1"/>
</dbReference>
<evidence type="ECO:0000259" key="5">
    <source>
        <dbReference type="Pfam" id="PF21036"/>
    </source>
</evidence>